<keyword evidence="2" id="KW-1185">Reference proteome</keyword>
<dbReference type="STRING" id="996801.BW723_00110"/>
<evidence type="ECO:0000313" key="2">
    <source>
        <dbReference type="Proteomes" id="UP000092612"/>
    </source>
</evidence>
<name>A0A1B8U513_9FLAO</name>
<dbReference type="EMBL" id="LSFL01000010">
    <property type="protein sequence ID" value="OBY66947.1"/>
    <property type="molecule type" value="Genomic_DNA"/>
</dbReference>
<dbReference type="AlphaFoldDB" id="A0A1B8U513"/>
<dbReference type="KEGG" id="prn:BW723_00110"/>
<sequence>MENYSISEIKTVLKPPIIINFIDEINCPICDIEIYLKDKLIDNDSFVYCKDCNHKIVFRIIKI</sequence>
<organism evidence="1 2">
    <name type="scientific">Polaribacter reichenbachii</name>
    <dbReference type="NCBI Taxonomy" id="996801"/>
    <lineage>
        <taxon>Bacteria</taxon>
        <taxon>Pseudomonadati</taxon>
        <taxon>Bacteroidota</taxon>
        <taxon>Flavobacteriia</taxon>
        <taxon>Flavobacteriales</taxon>
        <taxon>Flavobacteriaceae</taxon>
    </lineage>
</organism>
<accession>A0A1B8U513</accession>
<comment type="caution">
    <text evidence="1">The sequence shown here is derived from an EMBL/GenBank/DDBJ whole genome shotgun (WGS) entry which is preliminary data.</text>
</comment>
<dbReference type="Proteomes" id="UP000092612">
    <property type="component" value="Unassembled WGS sequence"/>
</dbReference>
<evidence type="ECO:0000313" key="1">
    <source>
        <dbReference type="EMBL" id="OBY66947.1"/>
    </source>
</evidence>
<gene>
    <name evidence="1" type="ORF">LPB301_05005</name>
</gene>
<reference evidence="2" key="1">
    <citation type="submission" date="2016-02" db="EMBL/GenBank/DDBJ databases">
        <title>Paenibacillus sp. LPB0068, isolated from Crassostrea gigas.</title>
        <authorList>
            <person name="Shin S.-K."/>
            <person name="Yi H."/>
        </authorList>
    </citation>
    <scope>NUCLEOTIDE SEQUENCE [LARGE SCALE GENOMIC DNA]</scope>
    <source>
        <strain evidence="2">KCTC 23969</strain>
    </source>
</reference>
<protein>
    <submittedName>
        <fullName evidence="1">Uncharacterized protein</fullName>
    </submittedName>
</protein>
<proteinExistence type="predicted"/>